<name>A0A7R9R244_9ACAR</name>
<evidence type="ECO:0000313" key="5">
    <source>
        <dbReference type="Proteomes" id="UP000728032"/>
    </source>
</evidence>
<keyword evidence="5" id="KW-1185">Reference proteome</keyword>
<evidence type="ECO:0000313" key="4">
    <source>
        <dbReference type="EMBL" id="CAD7665781.1"/>
    </source>
</evidence>
<keyword evidence="2" id="KW-0067">ATP-binding</keyword>
<evidence type="ECO:0000256" key="1">
    <source>
        <dbReference type="ARBA" id="ARBA00022741"/>
    </source>
</evidence>
<reference evidence="4" key="1">
    <citation type="submission" date="2020-11" db="EMBL/GenBank/DDBJ databases">
        <authorList>
            <person name="Tran Van P."/>
        </authorList>
    </citation>
    <scope>NUCLEOTIDE SEQUENCE</scope>
</reference>
<gene>
    <name evidence="4" type="ORF">ONB1V03_LOCUS22338</name>
</gene>
<organism evidence="4">
    <name type="scientific">Oppiella nova</name>
    <dbReference type="NCBI Taxonomy" id="334625"/>
    <lineage>
        <taxon>Eukaryota</taxon>
        <taxon>Metazoa</taxon>
        <taxon>Ecdysozoa</taxon>
        <taxon>Arthropoda</taxon>
        <taxon>Chelicerata</taxon>
        <taxon>Arachnida</taxon>
        <taxon>Acari</taxon>
        <taxon>Acariformes</taxon>
        <taxon>Sarcoptiformes</taxon>
        <taxon>Oribatida</taxon>
        <taxon>Brachypylina</taxon>
        <taxon>Oppioidea</taxon>
        <taxon>Oppiidae</taxon>
        <taxon>Oppiella</taxon>
    </lineage>
</organism>
<dbReference type="GO" id="GO:0035556">
    <property type="term" value="P:intracellular signal transduction"/>
    <property type="evidence" value="ECO:0007669"/>
    <property type="project" value="TreeGrafter"/>
</dbReference>
<dbReference type="GO" id="GO:0005737">
    <property type="term" value="C:cytoplasm"/>
    <property type="evidence" value="ECO:0007669"/>
    <property type="project" value="TreeGrafter"/>
</dbReference>
<dbReference type="FunFam" id="1.10.510.10:FF:000571">
    <property type="entry name" value="Maternal embryonic leucine zipper kinase"/>
    <property type="match status" value="1"/>
</dbReference>
<sequence>KPENILFDKNHRIKLIDFGLAAHCRNVDDSQLHLKTCCGSPAYAAPELLKNQSYSGPAVDVWSAGVLLYCLLVGQLPFESTNLPALYKKIMSGVYSMPQHLSADAKQLIRSMLQTDPKVRATISDVMNHQWLRVDTNSEFDLADIPVNPTHSEVLEVCQVLKFPRVSPIVLERQILCDFG</sequence>
<accession>A0A7R9R244</accession>
<evidence type="ECO:0000256" key="2">
    <source>
        <dbReference type="ARBA" id="ARBA00022840"/>
    </source>
</evidence>
<dbReference type="GO" id="GO:0005524">
    <property type="term" value="F:ATP binding"/>
    <property type="evidence" value="ECO:0007669"/>
    <property type="project" value="UniProtKB-KW"/>
</dbReference>
<feature type="domain" description="Protein kinase" evidence="3">
    <location>
        <begin position="1"/>
        <end position="132"/>
    </location>
</feature>
<proteinExistence type="predicted"/>
<dbReference type="OrthoDB" id="193931at2759"/>
<dbReference type="EMBL" id="CAJPVJ010049235">
    <property type="protein sequence ID" value="CAG2182917.1"/>
    <property type="molecule type" value="Genomic_DNA"/>
</dbReference>
<dbReference type="PROSITE" id="PS50011">
    <property type="entry name" value="PROTEIN_KINASE_DOM"/>
    <property type="match status" value="1"/>
</dbReference>
<dbReference type="GO" id="GO:0004674">
    <property type="term" value="F:protein serine/threonine kinase activity"/>
    <property type="evidence" value="ECO:0007669"/>
    <property type="project" value="TreeGrafter"/>
</dbReference>
<feature type="non-terminal residue" evidence="4">
    <location>
        <position position="1"/>
    </location>
</feature>
<dbReference type="SUPFAM" id="SSF56112">
    <property type="entry name" value="Protein kinase-like (PK-like)"/>
    <property type="match status" value="1"/>
</dbReference>
<dbReference type="EMBL" id="OC964060">
    <property type="protein sequence ID" value="CAD7665781.1"/>
    <property type="molecule type" value="Genomic_DNA"/>
</dbReference>
<dbReference type="PANTHER" id="PTHR24346">
    <property type="entry name" value="MAP/MICROTUBULE AFFINITY-REGULATING KINASE"/>
    <property type="match status" value="1"/>
</dbReference>
<dbReference type="AlphaFoldDB" id="A0A7R9R244"/>
<dbReference type="SMART" id="SM00220">
    <property type="entry name" value="S_TKc"/>
    <property type="match status" value="1"/>
</dbReference>
<dbReference type="InterPro" id="IPR011009">
    <property type="entry name" value="Kinase-like_dom_sf"/>
</dbReference>
<dbReference type="Gene3D" id="1.10.510.10">
    <property type="entry name" value="Transferase(Phosphotransferase) domain 1"/>
    <property type="match status" value="1"/>
</dbReference>
<dbReference type="PANTHER" id="PTHR24346:SF30">
    <property type="entry name" value="MATERNAL EMBRYONIC LEUCINE ZIPPER KINASE"/>
    <property type="match status" value="1"/>
</dbReference>
<evidence type="ECO:0000259" key="3">
    <source>
        <dbReference type="PROSITE" id="PS50011"/>
    </source>
</evidence>
<dbReference type="Proteomes" id="UP000728032">
    <property type="component" value="Unassembled WGS sequence"/>
</dbReference>
<dbReference type="InterPro" id="IPR000719">
    <property type="entry name" value="Prot_kinase_dom"/>
</dbReference>
<dbReference type="Pfam" id="PF00069">
    <property type="entry name" value="Pkinase"/>
    <property type="match status" value="1"/>
</dbReference>
<feature type="non-terminal residue" evidence="4">
    <location>
        <position position="180"/>
    </location>
</feature>
<keyword evidence="1" id="KW-0547">Nucleotide-binding</keyword>
<protein>
    <recommendedName>
        <fullName evidence="3">Protein kinase domain-containing protein</fullName>
    </recommendedName>
</protein>